<dbReference type="PANTHER" id="PTHR32432:SF13">
    <property type="entry name" value="ETHANOLAMINE AMMONIA-LYASE REACTIVASE EUTA"/>
    <property type="match status" value="1"/>
</dbReference>
<dbReference type="InterPro" id="IPR009377">
    <property type="entry name" value="EutA"/>
</dbReference>
<evidence type="ECO:0000313" key="1">
    <source>
        <dbReference type="EMBL" id="BBJ04145.1"/>
    </source>
</evidence>
<sequence length="477" mass="52020">MNRKTVHSVGIDIGTTTTQVIFSRLTMVNRAPVTQVPRYEFVEREIFFQSIVSRTPLREDGTVDMPMLQRFIDEQFAVAGLTLSDIETGAIIITGETSKVINAKDTVLNLAEQLGDFVVATAGPNLESVIAGKGSGAGEYSKRNHARVLNIDIGGGTSNYVVFNSGHVEDTACLNIGGNLIKTDRSGSVTKIREPARKVIEFLFGEALSEARLNADHLKKIANGMAQLVVDVIVGNRSELAQKLMMTPYLKSSGEFDAVFISGGVGTSYYRLKTEELDPFQWDDIGILLAGALLKHPTLAAMKVKVPLQTQQATVIGAGAYSMSLSGSSIWLNVDTLPIRNIPVVQPDIDWQTTDQPPVCHSIIEAAKRMDMRLREDHYAISLGGRMPMSYRAVSHTAKEIADYYQQHGNSREPAIIVTENDLGKVLGMELQPLIEPQKLLVIDEVRAVAGDYIDIGESFFGGEVVPLTIKSLAFPA</sequence>
<reference evidence="1" key="1">
    <citation type="submission" date="2019-03" db="EMBL/GenBank/DDBJ databases">
        <title>Whole genome analysis of nitrate-reducing bacteria Marinobacter hydrocarbonoclasticus YB03.</title>
        <authorList>
            <person name="Azam A.H."/>
            <person name="Yuk S.R."/>
            <person name="Kamarisima K."/>
            <person name="Miyanaga K."/>
            <person name="Tanji Y."/>
        </authorList>
    </citation>
    <scope>NUCLEOTIDE SEQUENCE</scope>
    <source>
        <strain evidence="1">YB03</strain>
    </source>
</reference>
<dbReference type="PIRSF" id="PIRSF012293">
    <property type="entry name" value="EutA"/>
    <property type="match status" value="1"/>
</dbReference>
<name>A0A455WBR4_MARNT</name>
<dbReference type="EMBL" id="AP019537">
    <property type="protein sequence ID" value="BBJ04145.1"/>
    <property type="molecule type" value="Genomic_DNA"/>
</dbReference>
<protein>
    <submittedName>
        <fullName evidence="1">Ethanolamine utilization protein</fullName>
    </submittedName>
</protein>
<dbReference type="Pfam" id="PF06277">
    <property type="entry name" value="EutA"/>
    <property type="match status" value="1"/>
</dbReference>
<dbReference type="InterPro" id="IPR043129">
    <property type="entry name" value="ATPase_NBD"/>
</dbReference>
<dbReference type="AlphaFoldDB" id="A0A455WBR4"/>
<dbReference type="PANTHER" id="PTHR32432">
    <property type="entry name" value="CELL DIVISION PROTEIN FTSA-RELATED"/>
    <property type="match status" value="1"/>
</dbReference>
<dbReference type="InterPro" id="IPR050696">
    <property type="entry name" value="FtsA/MreB"/>
</dbReference>
<gene>
    <name evidence="1" type="primary">eutA</name>
    <name evidence="1" type="ORF">YBY_19940</name>
</gene>
<dbReference type="Gene3D" id="3.30.420.40">
    <property type="match status" value="1"/>
</dbReference>
<proteinExistence type="predicted"/>
<organism evidence="1">
    <name type="scientific">Marinobacter nauticus</name>
    <name type="common">Marinobacter hydrocarbonoclasticus</name>
    <name type="synonym">Marinobacter aquaeolei</name>
    <dbReference type="NCBI Taxonomy" id="2743"/>
    <lineage>
        <taxon>Bacteria</taxon>
        <taxon>Pseudomonadati</taxon>
        <taxon>Pseudomonadota</taxon>
        <taxon>Gammaproteobacteria</taxon>
        <taxon>Pseudomonadales</taxon>
        <taxon>Marinobacteraceae</taxon>
        <taxon>Marinobacter</taxon>
    </lineage>
</organism>
<accession>A0A455WBR4</accession>
<dbReference type="SUPFAM" id="SSF53067">
    <property type="entry name" value="Actin-like ATPase domain"/>
    <property type="match status" value="1"/>
</dbReference>